<dbReference type="InterPro" id="IPR016454">
    <property type="entry name" value="Cysteine_dSase"/>
</dbReference>
<dbReference type="PANTHER" id="PTHR11601">
    <property type="entry name" value="CYSTEINE DESULFURYLASE FAMILY MEMBER"/>
    <property type="match status" value="1"/>
</dbReference>
<gene>
    <name evidence="10" type="ORF">LF65_02679</name>
</gene>
<accession>A0A0B5QMM1</accession>
<dbReference type="KEGG" id="cbei:LF65_02679"/>
<proteinExistence type="inferred from homology"/>
<evidence type="ECO:0000256" key="7">
    <source>
        <dbReference type="ARBA" id="ARBA00023014"/>
    </source>
</evidence>
<dbReference type="InterPro" id="IPR015424">
    <property type="entry name" value="PyrdxlP-dep_Trfase"/>
</dbReference>
<dbReference type="PIRSF" id="PIRSF005572">
    <property type="entry name" value="NifS"/>
    <property type="match status" value="1"/>
</dbReference>
<dbReference type="Pfam" id="PF00266">
    <property type="entry name" value="Aminotran_5"/>
    <property type="match status" value="1"/>
</dbReference>
<dbReference type="InterPro" id="IPR015422">
    <property type="entry name" value="PyrdxlP-dep_Trfase_small"/>
</dbReference>
<name>A0A0B5QMM1_CLOBE</name>
<evidence type="ECO:0000313" key="10">
    <source>
        <dbReference type="EMBL" id="AJG99252.1"/>
    </source>
</evidence>
<feature type="domain" description="Aminotransferase class V" evidence="9">
    <location>
        <begin position="3"/>
        <end position="367"/>
    </location>
</feature>
<dbReference type="Gene3D" id="3.40.640.10">
    <property type="entry name" value="Type I PLP-dependent aspartate aminotransferase-like (Major domain)"/>
    <property type="match status" value="1"/>
</dbReference>
<evidence type="ECO:0000256" key="6">
    <source>
        <dbReference type="ARBA" id="ARBA00023004"/>
    </source>
</evidence>
<comment type="catalytic activity">
    <reaction evidence="8">
        <text>(sulfur carrier)-H + L-cysteine = (sulfur carrier)-SH + L-alanine</text>
        <dbReference type="Rhea" id="RHEA:43892"/>
        <dbReference type="Rhea" id="RHEA-COMP:14737"/>
        <dbReference type="Rhea" id="RHEA-COMP:14739"/>
        <dbReference type="ChEBI" id="CHEBI:29917"/>
        <dbReference type="ChEBI" id="CHEBI:35235"/>
        <dbReference type="ChEBI" id="CHEBI:57972"/>
        <dbReference type="ChEBI" id="CHEBI:64428"/>
        <dbReference type="EC" id="2.8.1.7"/>
    </reaction>
</comment>
<dbReference type="Gene3D" id="1.10.260.50">
    <property type="match status" value="1"/>
</dbReference>
<comment type="cofactor">
    <cofactor evidence="1">
        <name>pyridoxal 5'-phosphate</name>
        <dbReference type="ChEBI" id="CHEBI:597326"/>
    </cofactor>
</comment>
<evidence type="ECO:0000256" key="5">
    <source>
        <dbReference type="ARBA" id="ARBA00022898"/>
    </source>
</evidence>
<reference evidence="11" key="1">
    <citation type="submission" date="2014-12" db="EMBL/GenBank/DDBJ databases">
        <title>Genome sequence of Clostridium beijerinckii strain 59B.</title>
        <authorList>
            <person name="Little G.T."/>
            <person name="Minton N.P."/>
        </authorList>
    </citation>
    <scope>NUCLEOTIDE SEQUENCE [LARGE SCALE GENOMIC DNA]</scope>
    <source>
        <strain evidence="11">59B</strain>
    </source>
</reference>
<protein>
    <submittedName>
        <fullName evidence="10">Cysteine desulfurase DndA</fullName>
    </submittedName>
</protein>
<evidence type="ECO:0000256" key="1">
    <source>
        <dbReference type="ARBA" id="ARBA00001933"/>
    </source>
</evidence>
<keyword evidence="5" id="KW-0663">Pyridoxal phosphate</keyword>
<dbReference type="STRING" id="1520.LF65_02679"/>
<dbReference type="AlphaFoldDB" id="A0A0B5QMM1"/>
<dbReference type="GO" id="GO:0051536">
    <property type="term" value="F:iron-sulfur cluster binding"/>
    <property type="evidence" value="ECO:0007669"/>
    <property type="project" value="UniProtKB-KW"/>
</dbReference>
<dbReference type="OrthoDB" id="9808002at2"/>
<evidence type="ECO:0000256" key="8">
    <source>
        <dbReference type="ARBA" id="ARBA00050776"/>
    </source>
</evidence>
<dbReference type="SUPFAM" id="SSF53383">
    <property type="entry name" value="PLP-dependent transferases"/>
    <property type="match status" value="1"/>
</dbReference>
<evidence type="ECO:0000256" key="4">
    <source>
        <dbReference type="ARBA" id="ARBA00022723"/>
    </source>
</evidence>
<evidence type="ECO:0000313" key="11">
    <source>
        <dbReference type="Proteomes" id="UP000031866"/>
    </source>
</evidence>
<dbReference type="InterPro" id="IPR000192">
    <property type="entry name" value="Aminotrans_V_dom"/>
</dbReference>
<dbReference type="Gene3D" id="3.90.1150.10">
    <property type="entry name" value="Aspartate Aminotransferase, domain 1"/>
    <property type="match status" value="1"/>
</dbReference>
<evidence type="ECO:0000259" key="9">
    <source>
        <dbReference type="Pfam" id="PF00266"/>
    </source>
</evidence>
<keyword evidence="4" id="KW-0479">Metal-binding</keyword>
<dbReference type="GO" id="GO:0046872">
    <property type="term" value="F:metal ion binding"/>
    <property type="evidence" value="ECO:0007669"/>
    <property type="project" value="UniProtKB-KW"/>
</dbReference>
<comment type="similarity">
    <text evidence="2">Belongs to the class-V pyridoxal-phosphate-dependent aminotransferase family. NifS/IscS subfamily.</text>
</comment>
<dbReference type="InterPro" id="IPR015421">
    <property type="entry name" value="PyrdxlP-dep_Trfase_major"/>
</dbReference>
<dbReference type="PANTHER" id="PTHR11601:SF34">
    <property type="entry name" value="CYSTEINE DESULFURASE"/>
    <property type="match status" value="1"/>
</dbReference>
<dbReference type="EMBL" id="CP010086">
    <property type="protein sequence ID" value="AJG99252.1"/>
    <property type="molecule type" value="Genomic_DNA"/>
</dbReference>
<sequence>MSVYLDYNASAPIDLRVLDIMVEVYKNNIGNADSRTHNYGESARKVVENSRKQVASLLSVASDEVFFTSGATESNNIAIQGLREYAEKTNKKHIITTAIEHKAILETVKHLQKEGYEVDIVSPDISGRVKTDAILGKVREDTLLVSVMHVNNETGIIQPVKELGESLQEKNVLFHIDATQSCGKLVEEIKDLKYNMLSFSAHKLMGPQGVGVLILRKKAYKLPPVKAILYGGQQEHGIRPGTIPVALTAGCGKACEIAENEYKKNNVYMDVIKEKVLDLLNTFGVEYHINGDQEYCIGSTLNICIEGVSSEALMISTKQYCGLSNGSACTSKSYSPSYVLTAMGIPTSQIDSSIRISWGPDTSIDDVIENLGEVLEIAKQIRN</sequence>
<keyword evidence="7" id="KW-0411">Iron-sulfur</keyword>
<organism evidence="10 11">
    <name type="scientific">Clostridium beijerinckii</name>
    <name type="common">Clostridium MP</name>
    <dbReference type="NCBI Taxonomy" id="1520"/>
    <lineage>
        <taxon>Bacteria</taxon>
        <taxon>Bacillati</taxon>
        <taxon>Bacillota</taxon>
        <taxon>Clostridia</taxon>
        <taxon>Eubacteriales</taxon>
        <taxon>Clostridiaceae</taxon>
        <taxon>Clostridium</taxon>
    </lineage>
</organism>
<evidence type="ECO:0000256" key="2">
    <source>
        <dbReference type="ARBA" id="ARBA00006490"/>
    </source>
</evidence>
<keyword evidence="6" id="KW-0408">Iron</keyword>
<dbReference type="GO" id="GO:0031071">
    <property type="term" value="F:cysteine desulfurase activity"/>
    <property type="evidence" value="ECO:0007669"/>
    <property type="project" value="UniProtKB-EC"/>
</dbReference>
<keyword evidence="3" id="KW-0808">Transferase</keyword>
<dbReference type="Proteomes" id="UP000031866">
    <property type="component" value="Chromosome"/>
</dbReference>
<evidence type="ECO:0000256" key="3">
    <source>
        <dbReference type="ARBA" id="ARBA00022679"/>
    </source>
</evidence>
<dbReference type="RefSeq" id="WP_041896616.1">
    <property type="nucleotide sequence ID" value="NZ_CP010086.2"/>
</dbReference>